<dbReference type="OrthoDB" id="10612006at2759"/>
<evidence type="ECO:0000256" key="1">
    <source>
        <dbReference type="SAM" id="MobiDB-lite"/>
    </source>
</evidence>
<gene>
    <name evidence="2" type="ORF">DUI87_10493</name>
</gene>
<evidence type="ECO:0000313" key="2">
    <source>
        <dbReference type="EMBL" id="RMC12966.1"/>
    </source>
</evidence>
<organism evidence="2 3">
    <name type="scientific">Hirundo rustica rustica</name>
    <dbReference type="NCBI Taxonomy" id="333673"/>
    <lineage>
        <taxon>Eukaryota</taxon>
        <taxon>Metazoa</taxon>
        <taxon>Chordata</taxon>
        <taxon>Craniata</taxon>
        <taxon>Vertebrata</taxon>
        <taxon>Euteleostomi</taxon>
        <taxon>Archelosauria</taxon>
        <taxon>Archosauria</taxon>
        <taxon>Dinosauria</taxon>
        <taxon>Saurischia</taxon>
        <taxon>Theropoda</taxon>
        <taxon>Coelurosauria</taxon>
        <taxon>Aves</taxon>
        <taxon>Neognathae</taxon>
        <taxon>Neoaves</taxon>
        <taxon>Telluraves</taxon>
        <taxon>Australaves</taxon>
        <taxon>Passeriformes</taxon>
        <taxon>Sylvioidea</taxon>
        <taxon>Hirundinidae</taxon>
        <taxon>Hirundo</taxon>
    </lineage>
</organism>
<accession>A0A3M0KIT2</accession>
<reference evidence="2 3" key="1">
    <citation type="submission" date="2018-07" db="EMBL/GenBank/DDBJ databases">
        <title>A high quality draft genome assembly of the barn swallow (H. rustica rustica).</title>
        <authorList>
            <person name="Formenti G."/>
            <person name="Chiara M."/>
            <person name="Poveda L."/>
            <person name="Francoijs K.-J."/>
            <person name="Bonisoli-Alquati A."/>
            <person name="Canova L."/>
            <person name="Gianfranceschi L."/>
            <person name="Horner D.S."/>
            <person name="Saino N."/>
        </authorList>
    </citation>
    <scope>NUCLEOTIDE SEQUENCE [LARGE SCALE GENOMIC DNA]</scope>
    <source>
        <strain evidence="2">Chelidonia</strain>
        <tissue evidence="2">Blood</tissue>
    </source>
</reference>
<sequence>MNLPPAKAGPIRNGGNASGISDLRRRSKKNPVIGQLGLQPVKSGENMREEQEQLFRSQAEEGSVGMALMDAWHPGRINPLHLCTKKGGGERPGTLISNVAGRKRARVLAVLKSSEGEKAWLSQEFLQDQLDPAEEYGEVALAPGQLSVLLLGANCIVGDGVNM</sequence>
<feature type="region of interest" description="Disordered" evidence="1">
    <location>
        <begin position="1"/>
        <end position="60"/>
    </location>
</feature>
<keyword evidence="3" id="KW-1185">Reference proteome</keyword>
<dbReference type="EMBL" id="QRBI01000106">
    <property type="protein sequence ID" value="RMC12966.1"/>
    <property type="molecule type" value="Genomic_DNA"/>
</dbReference>
<dbReference type="Proteomes" id="UP000269221">
    <property type="component" value="Unassembled WGS sequence"/>
</dbReference>
<protein>
    <submittedName>
        <fullName evidence="2">Uncharacterized protein</fullName>
    </submittedName>
</protein>
<dbReference type="AlphaFoldDB" id="A0A3M0KIT2"/>
<proteinExistence type="predicted"/>
<name>A0A3M0KIT2_HIRRU</name>
<comment type="caution">
    <text evidence="2">The sequence shown here is derived from an EMBL/GenBank/DDBJ whole genome shotgun (WGS) entry which is preliminary data.</text>
</comment>
<evidence type="ECO:0000313" key="3">
    <source>
        <dbReference type="Proteomes" id="UP000269221"/>
    </source>
</evidence>